<evidence type="ECO:0000313" key="13">
    <source>
        <dbReference type="Proteomes" id="UP000276634"/>
    </source>
</evidence>
<dbReference type="InterPro" id="IPR013848">
    <property type="entry name" value="Methylthiotransferase_N"/>
</dbReference>
<keyword evidence="12" id="KW-0689">Ribosomal protein</keyword>
<dbReference type="Gene3D" id="3.80.30.20">
    <property type="entry name" value="tm_1862 like domain"/>
    <property type="match status" value="1"/>
</dbReference>
<dbReference type="GO" id="GO:0005829">
    <property type="term" value="C:cytosol"/>
    <property type="evidence" value="ECO:0007669"/>
    <property type="project" value="TreeGrafter"/>
</dbReference>
<keyword evidence="1 8" id="KW-0004">4Fe-4S</keyword>
<dbReference type="NCBIfam" id="TIGR00089">
    <property type="entry name" value="MiaB/RimO family radical SAM methylthiotransferase"/>
    <property type="match status" value="1"/>
</dbReference>
<dbReference type="SMART" id="SM00729">
    <property type="entry name" value="Elp3"/>
    <property type="match status" value="1"/>
</dbReference>
<feature type="domain" description="TRAM" evidence="9">
    <location>
        <begin position="364"/>
        <end position="430"/>
    </location>
</feature>
<evidence type="ECO:0000256" key="6">
    <source>
        <dbReference type="ARBA" id="ARBA00023004"/>
    </source>
</evidence>
<dbReference type="InterPro" id="IPR007197">
    <property type="entry name" value="rSAM"/>
</dbReference>
<gene>
    <name evidence="8" type="primary">rimO</name>
    <name evidence="12" type="ORF">EDC57_0026</name>
</gene>
<dbReference type="GO" id="GO:0103039">
    <property type="term" value="F:protein methylthiotransferase activity"/>
    <property type="evidence" value="ECO:0007669"/>
    <property type="project" value="UniProtKB-EC"/>
</dbReference>
<comment type="catalytic activity">
    <reaction evidence="8">
        <text>L-aspartate(89)-[ribosomal protein uS12]-hydrogen + (sulfur carrier)-SH + AH2 + 2 S-adenosyl-L-methionine = 3-methylsulfanyl-L-aspartate(89)-[ribosomal protein uS12]-hydrogen + (sulfur carrier)-H + 5'-deoxyadenosine + L-methionine + A + S-adenosyl-L-homocysteine + 2 H(+)</text>
        <dbReference type="Rhea" id="RHEA:37087"/>
        <dbReference type="Rhea" id="RHEA-COMP:10460"/>
        <dbReference type="Rhea" id="RHEA-COMP:10461"/>
        <dbReference type="Rhea" id="RHEA-COMP:14737"/>
        <dbReference type="Rhea" id="RHEA-COMP:14739"/>
        <dbReference type="ChEBI" id="CHEBI:13193"/>
        <dbReference type="ChEBI" id="CHEBI:15378"/>
        <dbReference type="ChEBI" id="CHEBI:17319"/>
        <dbReference type="ChEBI" id="CHEBI:17499"/>
        <dbReference type="ChEBI" id="CHEBI:29917"/>
        <dbReference type="ChEBI" id="CHEBI:29961"/>
        <dbReference type="ChEBI" id="CHEBI:57844"/>
        <dbReference type="ChEBI" id="CHEBI:57856"/>
        <dbReference type="ChEBI" id="CHEBI:59789"/>
        <dbReference type="ChEBI" id="CHEBI:64428"/>
        <dbReference type="ChEBI" id="CHEBI:73599"/>
        <dbReference type="EC" id="2.8.4.4"/>
    </reaction>
</comment>
<evidence type="ECO:0000256" key="4">
    <source>
        <dbReference type="ARBA" id="ARBA00022691"/>
    </source>
</evidence>
<keyword evidence="4 8" id="KW-0949">S-adenosyl-L-methionine</keyword>
<dbReference type="SFLD" id="SFLDS00029">
    <property type="entry name" value="Radical_SAM"/>
    <property type="match status" value="1"/>
</dbReference>
<organism evidence="12 13">
    <name type="scientific">Inmirania thermothiophila</name>
    <dbReference type="NCBI Taxonomy" id="1750597"/>
    <lineage>
        <taxon>Bacteria</taxon>
        <taxon>Pseudomonadati</taxon>
        <taxon>Pseudomonadota</taxon>
        <taxon>Gammaproteobacteria</taxon>
        <taxon>Chromatiales</taxon>
        <taxon>Ectothiorhodospiraceae</taxon>
        <taxon>Inmirania</taxon>
    </lineage>
</organism>
<feature type="binding site" evidence="8">
    <location>
        <position position="14"/>
    </location>
    <ligand>
        <name>[4Fe-4S] cluster</name>
        <dbReference type="ChEBI" id="CHEBI:49883"/>
        <label>1</label>
    </ligand>
</feature>
<dbReference type="NCBIfam" id="TIGR01125">
    <property type="entry name" value="30S ribosomal protein S12 methylthiotransferase RimO"/>
    <property type="match status" value="1"/>
</dbReference>
<dbReference type="HAMAP" id="MF_01865">
    <property type="entry name" value="MTTase_RimO"/>
    <property type="match status" value="1"/>
</dbReference>
<comment type="caution">
    <text evidence="12">The sequence shown here is derived from an EMBL/GenBank/DDBJ whole genome shotgun (WGS) entry which is preliminary data.</text>
</comment>
<dbReference type="SFLD" id="SFLDG01061">
    <property type="entry name" value="methylthiotransferase"/>
    <property type="match status" value="1"/>
</dbReference>
<dbReference type="SFLD" id="SFLDG01082">
    <property type="entry name" value="B12-binding_domain_containing"/>
    <property type="match status" value="1"/>
</dbReference>
<evidence type="ECO:0000259" key="9">
    <source>
        <dbReference type="PROSITE" id="PS50926"/>
    </source>
</evidence>
<dbReference type="CDD" id="cd01335">
    <property type="entry name" value="Radical_SAM"/>
    <property type="match status" value="1"/>
</dbReference>
<evidence type="ECO:0000256" key="5">
    <source>
        <dbReference type="ARBA" id="ARBA00022723"/>
    </source>
</evidence>
<keyword evidence="13" id="KW-1185">Reference proteome</keyword>
<dbReference type="Pfam" id="PF04055">
    <property type="entry name" value="Radical_SAM"/>
    <property type="match status" value="1"/>
</dbReference>
<feature type="binding site" evidence="8">
    <location>
        <position position="151"/>
    </location>
    <ligand>
        <name>[4Fe-4S] cluster</name>
        <dbReference type="ChEBI" id="CHEBI:49883"/>
        <label>2</label>
        <note>4Fe-4S-S-AdoMet</note>
    </ligand>
</feature>
<dbReference type="InterPro" id="IPR038135">
    <property type="entry name" value="Methylthiotransferase_N_sf"/>
</dbReference>
<dbReference type="Proteomes" id="UP000276634">
    <property type="component" value="Unassembled WGS sequence"/>
</dbReference>
<dbReference type="PANTHER" id="PTHR43837">
    <property type="entry name" value="RIBOSOMAL PROTEIN S12 METHYLTHIOTRANSFERASE RIMO"/>
    <property type="match status" value="1"/>
</dbReference>
<evidence type="ECO:0000256" key="8">
    <source>
        <dbReference type="HAMAP-Rule" id="MF_01865"/>
    </source>
</evidence>
<protein>
    <recommendedName>
        <fullName evidence="8">Ribosomal protein uS12 methylthiotransferase RimO</fullName>
        <shortName evidence="8">uS12 MTTase</shortName>
        <shortName evidence="8">uS12 methylthiotransferase</shortName>
        <ecNumber evidence="8">2.8.4.4</ecNumber>
    </recommendedName>
    <alternativeName>
        <fullName evidence="8">Ribosomal protein uS12 (aspartate-C(3))-methylthiotransferase</fullName>
    </alternativeName>
    <alternativeName>
        <fullName evidence="8">Ribosome maturation factor RimO</fullName>
    </alternativeName>
</protein>
<dbReference type="GO" id="GO:0005840">
    <property type="term" value="C:ribosome"/>
    <property type="evidence" value="ECO:0007669"/>
    <property type="project" value="UniProtKB-KW"/>
</dbReference>
<keyword evidence="7 8" id="KW-0411">Iron-sulfur</keyword>
<dbReference type="PROSITE" id="PS50926">
    <property type="entry name" value="TRAM"/>
    <property type="match status" value="1"/>
</dbReference>
<dbReference type="GO" id="GO:0051539">
    <property type="term" value="F:4 iron, 4 sulfur cluster binding"/>
    <property type="evidence" value="ECO:0007669"/>
    <property type="project" value="UniProtKB-UniRule"/>
</dbReference>
<dbReference type="InterPro" id="IPR006638">
    <property type="entry name" value="Elp3/MiaA/NifB-like_rSAM"/>
</dbReference>
<keyword evidence="12" id="KW-0687">Ribonucleoprotein</keyword>
<feature type="binding site" evidence="8">
    <location>
        <position position="50"/>
    </location>
    <ligand>
        <name>[4Fe-4S] cluster</name>
        <dbReference type="ChEBI" id="CHEBI:49883"/>
        <label>1</label>
    </ligand>
</feature>
<dbReference type="OrthoDB" id="9805215at2"/>
<evidence type="ECO:0000313" key="12">
    <source>
        <dbReference type="EMBL" id="ROR34131.1"/>
    </source>
</evidence>
<dbReference type="PROSITE" id="PS51449">
    <property type="entry name" value="MTTASE_N"/>
    <property type="match status" value="1"/>
</dbReference>
<dbReference type="GO" id="GO:0046872">
    <property type="term" value="F:metal ion binding"/>
    <property type="evidence" value="ECO:0007669"/>
    <property type="project" value="UniProtKB-KW"/>
</dbReference>
<dbReference type="InterPro" id="IPR005839">
    <property type="entry name" value="Methylthiotransferase"/>
</dbReference>
<feature type="binding site" evidence="8">
    <location>
        <position position="79"/>
    </location>
    <ligand>
        <name>[4Fe-4S] cluster</name>
        <dbReference type="ChEBI" id="CHEBI:49883"/>
        <label>1</label>
    </ligand>
</feature>
<dbReference type="InterPro" id="IPR002792">
    <property type="entry name" value="TRAM_dom"/>
</dbReference>
<feature type="domain" description="MTTase N-terminal" evidence="10">
    <location>
        <begin position="5"/>
        <end position="115"/>
    </location>
</feature>
<dbReference type="Gene3D" id="2.40.50.140">
    <property type="entry name" value="Nucleic acid-binding proteins"/>
    <property type="match status" value="1"/>
</dbReference>
<feature type="binding site" evidence="8">
    <location>
        <position position="148"/>
    </location>
    <ligand>
        <name>[4Fe-4S] cluster</name>
        <dbReference type="ChEBI" id="CHEBI:49883"/>
        <label>2</label>
        <note>4Fe-4S-S-AdoMet</note>
    </ligand>
</feature>
<proteinExistence type="inferred from homology"/>
<reference evidence="12 13" key="1">
    <citation type="submission" date="2018-11" db="EMBL/GenBank/DDBJ databases">
        <title>Genomic Encyclopedia of Type Strains, Phase IV (KMG-IV): sequencing the most valuable type-strain genomes for metagenomic binning, comparative biology and taxonomic classification.</title>
        <authorList>
            <person name="Goeker M."/>
        </authorList>
    </citation>
    <scope>NUCLEOTIDE SEQUENCE [LARGE SCALE GENOMIC DNA]</scope>
    <source>
        <strain evidence="12 13">DSM 100275</strain>
    </source>
</reference>
<dbReference type="EC" id="2.8.4.4" evidence="8"/>
<dbReference type="FunFam" id="3.40.50.12160:FF:000002">
    <property type="entry name" value="Ribosomal protein S12 methylthiotransferase RimO"/>
    <property type="match status" value="1"/>
</dbReference>
<evidence type="ECO:0000256" key="1">
    <source>
        <dbReference type="ARBA" id="ARBA00022485"/>
    </source>
</evidence>
<dbReference type="PROSITE" id="PS01278">
    <property type="entry name" value="MTTASE_RADICAL"/>
    <property type="match status" value="1"/>
</dbReference>
<dbReference type="Pfam" id="PF00919">
    <property type="entry name" value="UPF0004"/>
    <property type="match status" value="1"/>
</dbReference>
<dbReference type="SUPFAM" id="SSF102114">
    <property type="entry name" value="Radical SAM enzymes"/>
    <property type="match status" value="1"/>
</dbReference>
<dbReference type="FunFam" id="3.80.30.20:FF:000001">
    <property type="entry name" value="tRNA-2-methylthio-N(6)-dimethylallyladenosine synthase 2"/>
    <property type="match status" value="1"/>
</dbReference>
<dbReference type="Gene3D" id="3.40.50.12160">
    <property type="entry name" value="Methylthiotransferase, N-terminal domain"/>
    <property type="match status" value="1"/>
</dbReference>
<accession>A0A3N1Y6F9</accession>
<evidence type="ECO:0000259" key="10">
    <source>
        <dbReference type="PROSITE" id="PS51449"/>
    </source>
</evidence>
<keyword evidence="3 8" id="KW-0808">Transferase</keyword>
<comment type="similarity">
    <text evidence="8">Belongs to the methylthiotransferase family. RimO subfamily.</text>
</comment>
<dbReference type="InterPro" id="IPR012340">
    <property type="entry name" value="NA-bd_OB-fold"/>
</dbReference>
<dbReference type="InterPro" id="IPR005840">
    <property type="entry name" value="Ribosomal_uS12_MeSTrfase_RimO"/>
</dbReference>
<comment type="subcellular location">
    <subcellularLocation>
        <location evidence="8">Cytoplasm</location>
    </subcellularLocation>
</comment>
<keyword evidence="6 8" id="KW-0408">Iron</keyword>
<sequence>MQRRPRIGLVSLGCAKALVDSERLLGRLRAAGYDTAPDYASADLVVVNTCGFIEAAEAESLDAIAEAMRENGRVVVTGCLGGRAERLRERFPGLVAVTGPAAFDEVVSAVTRVLPAPGPRPGAATPIVRLTPPHYAYLKIAEGCDHRCTFCIIPQLRGPLASRPPEDVLAEAEARVAAGARELVVIAQDTAAYGRDLPPRGRAWPGIAALAAALGELGVWVRLHYLYPYRALERLVPLMAEGRILPYLDMPLQHASPAVLRRMRRPARSADVLARLARWRALCPDLTVRSTFIVGFPGETEDDFRRLLDFLEAAELDRVGCFTYSAVAGAAANALPGAVPEEVKQERLARLMTLQQAISRRRLRRWVGRRIPVLVDAVEGDVALGRGPADAPEVDGCVHVRDAAGLRPGDLVEVEVERSGDHDLWGRPLGP</sequence>
<dbReference type="GO" id="GO:0035599">
    <property type="term" value="F:aspartic acid methylthiotransferase activity"/>
    <property type="evidence" value="ECO:0007669"/>
    <property type="project" value="TreeGrafter"/>
</dbReference>
<feature type="binding site" evidence="8">
    <location>
        <position position="144"/>
    </location>
    <ligand>
        <name>[4Fe-4S] cluster</name>
        <dbReference type="ChEBI" id="CHEBI:49883"/>
        <label>2</label>
        <note>4Fe-4S-S-AdoMet</note>
    </ligand>
</feature>
<comment type="cofactor">
    <cofactor evidence="8">
        <name>[4Fe-4S] cluster</name>
        <dbReference type="ChEBI" id="CHEBI:49883"/>
    </cofactor>
    <text evidence="8">Binds 2 [4Fe-4S] clusters. One cluster is coordinated with 3 cysteines and an exchangeable S-adenosyl-L-methionine.</text>
</comment>
<evidence type="ECO:0000256" key="2">
    <source>
        <dbReference type="ARBA" id="ARBA00022490"/>
    </source>
</evidence>
<dbReference type="GO" id="GO:0006400">
    <property type="term" value="P:tRNA modification"/>
    <property type="evidence" value="ECO:0007669"/>
    <property type="project" value="InterPro"/>
</dbReference>
<dbReference type="Pfam" id="PF18693">
    <property type="entry name" value="TRAM_2"/>
    <property type="match status" value="1"/>
</dbReference>
<name>A0A3N1Y6F9_9GAMM</name>
<dbReference type="RefSeq" id="WP_123399055.1">
    <property type="nucleotide sequence ID" value="NZ_RJVI01000001.1"/>
</dbReference>
<dbReference type="PANTHER" id="PTHR43837:SF1">
    <property type="entry name" value="RIBOSOMAL PROTEIN US12 METHYLTHIOTRANSFERASE RIMO"/>
    <property type="match status" value="1"/>
</dbReference>
<keyword evidence="2 8" id="KW-0963">Cytoplasm</keyword>
<comment type="function">
    <text evidence="8">Catalyzes the methylthiolation of an aspartic acid residue of ribosomal protein uS12.</text>
</comment>
<dbReference type="InterPro" id="IPR020612">
    <property type="entry name" value="Methylthiotransferase_CS"/>
</dbReference>
<dbReference type="EMBL" id="RJVI01000001">
    <property type="protein sequence ID" value="ROR34131.1"/>
    <property type="molecule type" value="Genomic_DNA"/>
</dbReference>
<evidence type="ECO:0000256" key="7">
    <source>
        <dbReference type="ARBA" id="ARBA00023014"/>
    </source>
</evidence>
<feature type="domain" description="Radical SAM core" evidence="11">
    <location>
        <begin position="130"/>
        <end position="361"/>
    </location>
</feature>
<dbReference type="SFLD" id="SFLDF00274">
    <property type="entry name" value="ribosomal_protein_S12_methylth"/>
    <property type="match status" value="1"/>
</dbReference>
<dbReference type="PROSITE" id="PS51918">
    <property type="entry name" value="RADICAL_SAM"/>
    <property type="match status" value="1"/>
</dbReference>
<dbReference type="AlphaFoldDB" id="A0A3N1Y6F9"/>
<evidence type="ECO:0000259" key="11">
    <source>
        <dbReference type="PROSITE" id="PS51918"/>
    </source>
</evidence>
<keyword evidence="5 8" id="KW-0479">Metal-binding</keyword>
<dbReference type="InterPro" id="IPR058240">
    <property type="entry name" value="rSAM_sf"/>
</dbReference>
<dbReference type="InterPro" id="IPR023404">
    <property type="entry name" value="rSAM_horseshoe"/>
</dbReference>
<evidence type="ECO:0000256" key="3">
    <source>
        <dbReference type="ARBA" id="ARBA00022679"/>
    </source>
</evidence>